<feature type="transmembrane region" description="Helical" evidence="8">
    <location>
        <begin position="270"/>
        <end position="292"/>
    </location>
</feature>
<feature type="transmembrane region" description="Helical" evidence="8">
    <location>
        <begin position="54"/>
        <end position="78"/>
    </location>
</feature>
<dbReference type="AlphaFoldDB" id="A0A560H012"/>
<feature type="domain" description="Major facilitator superfamily (MFS) profile" evidence="9">
    <location>
        <begin position="18"/>
        <end position="419"/>
    </location>
</feature>
<dbReference type="GO" id="GO:0015293">
    <property type="term" value="F:symporter activity"/>
    <property type="evidence" value="ECO:0007669"/>
    <property type="project" value="UniProtKB-KW"/>
</dbReference>
<evidence type="ECO:0000313" key="11">
    <source>
        <dbReference type="Proteomes" id="UP000315751"/>
    </source>
</evidence>
<comment type="caution">
    <text evidence="10">The sequence shown here is derived from an EMBL/GenBank/DDBJ whole genome shotgun (WGS) entry which is preliminary data.</text>
</comment>
<evidence type="ECO:0000256" key="6">
    <source>
        <dbReference type="ARBA" id="ARBA00022989"/>
    </source>
</evidence>
<feature type="transmembrane region" description="Helical" evidence="8">
    <location>
        <begin position="21"/>
        <end position="48"/>
    </location>
</feature>
<keyword evidence="7 8" id="KW-0472">Membrane</keyword>
<evidence type="ECO:0000256" key="1">
    <source>
        <dbReference type="ARBA" id="ARBA00004651"/>
    </source>
</evidence>
<dbReference type="PROSITE" id="PS00217">
    <property type="entry name" value="SUGAR_TRANSPORT_2"/>
    <property type="match status" value="1"/>
</dbReference>
<proteinExistence type="predicted"/>
<dbReference type="InterPro" id="IPR051084">
    <property type="entry name" value="H+-coupled_symporters"/>
</dbReference>
<dbReference type="PANTHER" id="PTHR43528">
    <property type="entry name" value="ALPHA-KETOGLUTARATE PERMEASE"/>
    <property type="match status" value="1"/>
</dbReference>
<evidence type="ECO:0000313" key="10">
    <source>
        <dbReference type="EMBL" id="TWB39074.1"/>
    </source>
</evidence>
<evidence type="ECO:0000256" key="8">
    <source>
        <dbReference type="SAM" id="Phobius"/>
    </source>
</evidence>
<keyword evidence="11" id="KW-1185">Reference proteome</keyword>
<accession>A0A560H012</accession>
<dbReference type="InterPro" id="IPR020846">
    <property type="entry name" value="MFS_dom"/>
</dbReference>
<feature type="transmembrane region" description="Helical" evidence="8">
    <location>
        <begin position="90"/>
        <end position="111"/>
    </location>
</feature>
<evidence type="ECO:0000256" key="4">
    <source>
        <dbReference type="ARBA" id="ARBA00022692"/>
    </source>
</evidence>
<dbReference type="RefSeq" id="WP_186455904.1">
    <property type="nucleotide sequence ID" value="NZ_VITR01000011.1"/>
</dbReference>
<organism evidence="10 11">
    <name type="scientific">Nitrospirillum amazonense</name>
    <dbReference type="NCBI Taxonomy" id="28077"/>
    <lineage>
        <taxon>Bacteria</taxon>
        <taxon>Pseudomonadati</taxon>
        <taxon>Pseudomonadota</taxon>
        <taxon>Alphaproteobacteria</taxon>
        <taxon>Rhodospirillales</taxon>
        <taxon>Azospirillaceae</taxon>
        <taxon>Nitrospirillum</taxon>
    </lineage>
</organism>
<keyword evidence="6 8" id="KW-1133">Transmembrane helix</keyword>
<keyword evidence="2" id="KW-0813">Transport</keyword>
<reference evidence="10 11" key="1">
    <citation type="submission" date="2019-06" db="EMBL/GenBank/DDBJ databases">
        <title>Genomic Encyclopedia of Type Strains, Phase IV (KMG-V): Genome sequencing to study the core and pangenomes of soil and plant-associated prokaryotes.</title>
        <authorList>
            <person name="Whitman W."/>
        </authorList>
    </citation>
    <scope>NUCLEOTIDE SEQUENCE [LARGE SCALE GENOMIC DNA]</scope>
    <source>
        <strain evidence="10 11">BR 11622</strain>
    </source>
</reference>
<feature type="transmembrane region" description="Helical" evidence="8">
    <location>
        <begin position="166"/>
        <end position="186"/>
    </location>
</feature>
<evidence type="ECO:0000256" key="2">
    <source>
        <dbReference type="ARBA" id="ARBA00022448"/>
    </source>
</evidence>
<keyword evidence="4 8" id="KW-0812">Transmembrane</keyword>
<dbReference type="Proteomes" id="UP000315751">
    <property type="component" value="Unassembled WGS sequence"/>
</dbReference>
<feature type="transmembrane region" description="Helical" evidence="8">
    <location>
        <begin position="364"/>
        <end position="386"/>
    </location>
</feature>
<keyword evidence="5" id="KW-0769">Symport</keyword>
<feature type="transmembrane region" description="Helical" evidence="8">
    <location>
        <begin position="123"/>
        <end position="145"/>
    </location>
</feature>
<dbReference type="PANTHER" id="PTHR43528:SF3">
    <property type="entry name" value="CITRATE-PROTON SYMPORTER"/>
    <property type="match status" value="1"/>
</dbReference>
<protein>
    <submittedName>
        <fullName evidence="10">Putative MFS family arabinose efflux permease</fullName>
    </submittedName>
</protein>
<dbReference type="Gene3D" id="1.20.1250.20">
    <property type="entry name" value="MFS general substrate transporter like domains"/>
    <property type="match status" value="2"/>
</dbReference>
<keyword evidence="3" id="KW-1003">Cell membrane</keyword>
<evidence type="ECO:0000256" key="7">
    <source>
        <dbReference type="ARBA" id="ARBA00023136"/>
    </source>
</evidence>
<name>A0A560H012_9PROT</name>
<feature type="transmembrane region" description="Helical" evidence="8">
    <location>
        <begin position="304"/>
        <end position="322"/>
    </location>
</feature>
<dbReference type="InterPro" id="IPR036259">
    <property type="entry name" value="MFS_trans_sf"/>
</dbReference>
<sequence length="431" mass="45122">MRTVANSREGRPLSGPRLVTALVLGNALEFYDFSTYAFITVSIGRVFFPAGEPWTALLLATAVFGVGFLARPIGAIIIGFYADRRGRRPALTLTIGLMAVGLLILALTPGYASIGMAGPTLIVLARLIQGFALGGEVGASTALLLELAPARRRSLYTAWQLASQGGATLAAGLLGLGLTLCLPQAVMEQWGWRLLLLPGLAILPAGLYLRRCLPADARPAAGTASLVRDLARHRRTLLVAVPVLLCGTVTTFTTNYMTTYALTILRMPPAASIAVTAMVGGCVMVFALAGGWLADRVGRRPVMLLPRLALALLAYPCFALMLERPGAAAMLAASGLLAALGAVSGAASLTAITELLPRPVRAGGLAMVYGFTISLFGGTTQFIITWLTQYTGDPISPAYYLIITSLIGLIAMVALPETRPEPSAAPCTVTL</sequence>
<dbReference type="InterPro" id="IPR005828">
    <property type="entry name" value="MFS_sugar_transport-like"/>
</dbReference>
<dbReference type="EMBL" id="VITR01000011">
    <property type="protein sequence ID" value="TWB39074.1"/>
    <property type="molecule type" value="Genomic_DNA"/>
</dbReference>
<feature type="transmembrane region" description="Helical" evidence="8">
    <location>
        <begin position="237"/>
        <end position="258"/>
    </location>
</feature>
<dbReference type="PROSITE" id="PS50850">
    <property type="entry name" value="MFS"/>
    <property type="match status" value="1"/>
</dbReference>
<feature type="transmembrane region" description="Helical" evidence="8">
    <location>
        <begin position="398"/>
        <end position="415"/>
    </location>
</feature>
<evidence type="ECO:0000256" key="5">
    <source>
        <dbReference type="ARBA" id="ARBA00022847"/>
    </source>
</evidence>
<feature type="transmembrane region" description="Helical" evidence="8">
    <location>
        <begin position="328"/>
        <end position="352"/>
    </location>
</feature>
<feature type="transmembrane region" description="Helical" evidence="8">
    <location>
        <begin position="192"/>
        <end position="209"/>
    </location>
</feature>
<dbReference type="Pfam" id="PF00083">
    <property type="entry name" value="Sugar_tr"/>
    <property type="match status" value="2"/>
</dbReference>
<dbReference type="InterPro" id="IPR005829">
    <property type="entry name" value="Sugar_transporter_CS"/>
</dbReference>
<dbReference type="GO" id="GO:0005886">
    <property type="term" value="C:plasma membrane"/>
    <property type="evidence" value="ECO:0007669"/>
    <property type="project" value="UniProtKB-SubCell"/>
</dbReference>
<evidence type="ECO:0000259" key="9">
    <source>
        <dbReference type="PROSITE" id="PS50850"/>
    </source>
</evidence>
<comment type="subcellular location">
    <subcellularLocation>
        <location evidence="1">Cell membrane</location>
        <topology evidence="1">Multi-pass membrane protein</topology>
    </subcellularLocation>
</comment>
<dbReference type="SUPFAM" id="SSF103473">
    <property type="entry name" value="MFS general substrate transporter"/>
    <property type="match status" value="1"/>
</dbReference>
<gene>
    <name evidence="10" type="ORF">FBZ90_11169</name>
</gene>
<evidence type="ECO:0000256" key="3">
    <source>
        <dbReference type="ARBA" id="ARBA00022475"/>
    </source>
</evidence>